<feature type="compositionally biased region" description="Low complexity" evidence="1">
    <location>
        <begin position="90"/>
        <end position="100"/>
    </location>
</feature>
<dbReference type="EMBL" id="CDSF01000081">
    <property type="protein sequence ID" value="CEO97879.1"/>
    <property type="molecule type" value="Genomic_DNA"/>
</dbReference>
<dbReference type="AlphaFoldDB" id="A0A0G4IRV0"/>
<protein>
    <submittedName>
        <fullName evidence="2">Uncharacterized protein</fullName>
    </submittedName>
</protein>
<proteinExistence type="predicted"/>
<feature type="compositionally biased region" description="Polar residues" evidence="1">
    <location>
        <begin position="153"/>
        <end position="166"/>
    </location>
</feature>
<keyword evidence="3" id="KW-1185">Reference proteome</keyword>
<evidence type="ECO:0000256" key="1">
    <source>
        <dbReference type="SAM" id="MobiDB-lite"/>
    </source>
</evidence>
<evidence type="ECO:0000313" key="3">
    <source>
        <dbReference type="Proteomes" id="UP000039324"/>
    </source>
</evidence>
<feature type="region of interest" description="Disordered" evidence="1">
    <location>
        <begin position="44"/>
        <end position="74"/>
    </location>
</feature>
<reference evidence="2 3" key="1">
    <citation type="submission" date="2015-02" db="EMBL/GenBank/DDBJ databases">
        <authorList>
            <person name="Chooi Y.-H."/>
        </authorList>
    </citation>
    <scope>NUCLEOTIDE SEQUENCE [LARGE SCALE GENOMIC DNA]</scope>
    <source>
        <strain evidence="2">E3</strain>
    </source>
</reference>
<accession>A0A0G4IRV0</accession>
<feature type="compositionally biased region" description="Low complexity" evidence="1">
    <location>
        <begin position="136"/>
        <end position="147"/>
    </location>
</feature>
<feature type="region of interest" description="Disordered" evidence="1">
    <location>
        <begin position="88"/>
        <end position="194"/>
    </location>
</feature>
<sequence>MVHAFELVVLDSRSRPMSQQGSSRCQAIIDDMVGAYVAAIRQRRGNQADHGDETVDAAGDGDGPARRTKSSRRAVTLQSLAAAKRRRIAAADAHSMSSSDDVSDDSTRATSELCQSTSRETQEKRTQCAVKRPKQRSTTTSPSAARTKYSHADVNSQDAHPQNVIRTVTIPESPPVGYDDSDRPQNAPPQLDPDRLLPNGILNYERGTKRCLNICYAIAPVQIMRRCRAFRKVTGGDAPCARAFNALMYSRQPPRAASDLLLSLLREMNAVSAAQNVNWVCNVYEQYEADYVFDGHGH</sequence>
<name>A0A0G4IRV0_PLABS</name>
<dbReference type="Proteomes" id="UP000039324">
    <property type="component" value="Unassembled WGS sequence"/>
</dbReference>
<gene>
    <name evidence="2" type="ORF">PBRA_005993</name>
</gene>
<organism evidence="2 3">
    <name type="scientific">Plasmodiophora brassicae</name>
    <name type="common">Clubroot disease agent</name>
    <dbReference type="NCBI Taxonomy" id="37360"/>
    <lineage>
        <taxon>Eukaryota</taxon>
        <taxon>Sar</taxon>
        <taxon>Rhizaria</taxon>
        <taxon>Endomyxa</taxon>
        <taxon>Phytomyxea</taxon>
        <taxon>Plasmodiophorida</taxon>
        <taxon>Plasmodiophoridae</taxon>
        <taxon>Plasmodiophora</taxon>
    </lineage>
</organism>
<evidence type="ECO:0000313" key="2">
    <source>
        <dbReference type="EMBL" id="CEO97879.1"/>
    </source>
</evidence>